<evidence type="ECO:0000256" key="11">
    <source>
        <dbReference type="SAM" id="MobiDB-lite"/>
    </source>
</evidence>
<dbReference type="AlphaFoldDB" id="H2ZV83"/>
<feature type="region of interest" description="Disordered" evidence="11">
    <location>
        <begin position="272"/>
        <end position="296"/>
    </location>
</feature>
<gene>
    <name evidence="14" type="primary">PGAP2</name>
</gene>
<evidence type="ECO:0000256" key="8">
    <source>
        <dbReference type="ARBA" id="ARBA00093421"/>
    </source>
</evidence>
<keyword evidence="6" id="KW-0333">Golgi apparatus</keyword>
<keyword evidence="3" id="KW-0337">GPI-anchor biosynthesis</keyword>
<keyword evidence="15" id="KW-1185">Reference proteome</keyword>
<dbReference type="EMBL" id="AFYH01214819">
    <property type="status" value="NOT_ANNOTATED_CDS"/>
    <property type="molecule type" value="Genomic_DNA"/>
</dbReference>
<dbReference type="GO" id="GO:0005789">
    <property type="term" value="C:endoplasmic reticulum membrane"/>
    <property type="evidence" value="ECO:0007669"/>
    <property type="project" value="TreeGrafter"/>
</dbReference>
<evidence type="ECO:0000256" key="10">
    <source>
        <dbReference type="ARBA" id="ARBA00093676"/>
    </source>
</evidence>
<keyword evidence="4 12" id="KW-0812">Transmembrane</keyword>
<comment type="function">
    <text evidence="8">Involved in the fatty acid remodeling steps of GPI-anchor maturation where the unsaturated acyl chain at sn-2 of inositol phosphate is replaced by a saturated stearoyl chain. May catalyze the second step of the fatty acid remodeling, by reacylating a lyso-GPI intermediate at sn-2 of inositol phosphate by a saturated chain. The fatty acid remodeling steps is critical for the integration of GPI-APs into lipid rafts.</text>
</comment>
<evidence type="ECO:0000313" key="15">
    <source>
        <dbReference type="Proteomes" id="UP000008672"/>
    </source>
</evidence>
<dbReference type="InParanoid" id="H2ZV83"/>
<reference evidence="14" key="2">
    <citation type="submission" date="2025-08" db="UniProtKB">
        <authorList>
            <consortium name="Ensembl"/>
        </authorList>
    </citation>
    <scope>IDENTIFICATION</scope>
</reference>
<evidence type="ECO:0000256" key="6">
    <source>
        <dbReference type="ARBA" id="ARBA00023034"/>
    </source>
</evidence>
<dbReference type="GeneTree" id="ENSGT00510000047299"/>
<evidence type="ECO:0000256" key="7">
    <source>
        <dbReference type="ARBA" id="ARBA00023136"/>
    </source>
</evidence>
<comment type="subcellular location">
    <subcellularLocation>
        <location evidence="1">Golgi apparatus membrane</location>
        <topology evidence="1">Multi-pass membrane protein</topology>
    </subcellularLocation>
</comment>
<evidence type="ECO:0000256" key="2">
    <source>
        <dbReference type="ARBA" id="ARBA00007414"/>
    </source>
</evidence>
<sequence>MIPVPLPLDREPYLFRLRFTTFAVGTVCCPLFGFLFCVVWSLLFSFKETTATHCKSRWVRLTPQNPFSTSKKKKKKKKNIFRITDNCCKWGKITQNLFLSCCSYPDTYTHTIGLGTDFGVPNYLPSISAAIGGETPQRYVWRFCIGIHSAPRILVALAYRNHYQGLSSQRRYQRLVSANFLLNATENFALLLLTYVSSSENHPIHENAFILFMACALGHMFLTCKLWRMTQKNTVSPEVIFLFSAFSHSSDDFCFVIPCDCETFLPLSPPFHNPPPKKKTIKKTKQNKTKKQPLNSFRNMYCWDQEGGTPTPQEV</sequence>
<dbReference type="PANTHER" id="PTHR12892">
    <property type="entry name" value="FGF RECEPTOR ACTIVATING PROTEIN 1"/>
    <property type="match status" value="1"/>
</dbReference>
<reference evidence="14" key="3">
    <citation type="submission" date="2025-09" db="UniProtKB">
        <authorList>
            <consortium name="Ensembl"/>
        </authorList>
    </citation>
    <scope>IDENTIFICATION</scope>
</reference>
<evidence type="ECO:0000256" key="12">
    <source>
        <dbReference type="SAM" id="Phobius"/>
    </source>
</evidence>
<dbReference type="EMBL" id="AFYH01214818">
    <property type="status" value="NOT_ANNOTATED_CDS"/>
    <property type="molecule type" value="Genomic_DNA"/>
</dbReference>
<feature type="transmembrane region" description="Helical" evidence="12">
    <location>
        <begin position="208"/>
        <end position="227"/>
    </location>
</feature>
<dbReference type="eggNOG" id="KOG3979">
    <property type="taxonomic scope" value="Eukaryota"/>
</dbReference>
<evidence type="ECO:0000313" key="14">
    <source>
        <dbReference type="Ensembl" id="ENSLACP00000001304.1"/>
    </source>
</evidence>
<dbReference type="PANTHER" id="PTHR12892:SF11">
    <property type="entry name" value="POST-GPI ATTACHMENT TO PROTEINS FACTOR 2"/>
    <property type="match status" value="1"/>
</dbReference>
<evidence type="ECO:0000256" key="9">
    <source>
        <dbReference type="ARBA" id="ARBA00093632"/>
    </source>
</evidence>
<dbReference type="HOGENOM" id="CLU_061191_2_0_1"/>
<evidence type="ECO:0000256" key="3">
    <source>
        <dbReference type="ARBA" id="ARBA00022502"/>
    </source>
</evidence>
<keyword evidence="7 12" id="KW-0472">Membrane</keyword>
<reference evidence="15" key="1">
    <citation type="submission" date="2011-08" db="EMBL/GenBank/DDBJ databases">
        <title>The draft genome of Latimeria chalumnae.</title>
        <authorList>
            <person name="Di Palma F."/>
            <person name="Alfoldi J."/>
            <person name="Johnson J."/>
            <person name="Berlin A."/>
            <person name="Gnerre S."/>
            <person name="Jaffe D."/>
            <person name="MacCallum I."/>
            <person name="Young S."/>
            <person name="Walker B.J."/>
            <person name="Lander E."/>
            <person name="Lindblad-Toh K."/>
        </authorList>
    </citation>
    <scope>NUCLEOTIDE SEQUENCE [LARGE SCALE GENOMIC DNA]</scope>
    <source>
        <strain evidence="15">Wild caught</strain>
    </source>
</reference>
<keyword evidence="5 12" id="KW-1133">Transmembrane helix</keyword>
<dbReference type="InterPro" id="IPR019402">
    <property type="entry name" value="CWH43_N"/>
</dbReference>
<evidence type="ECO:0000259" key="13">
    <source>
        <dbReference type="Pfam" id="PF10277"/>
    </source>
</evidence>
<protein>
    <recommendedName>
        <fullName evidence="9">Acyltransferase PGAP2</fullName>
    </recommendedName>
    <alternativeName>
        <fullName evidence="10">Post-GPI attachment to proteins factor 2</fullName>
    </alternativeName>
</protein>
<feature type="transmembrane region" description="Helical" evidence="12">
    <location>
        <begin position="20"/>
        <end position="46"/>
    </location>
</feature>
<feature type="domain" description="CWH43-like N-terminal" evidence="13">
    <location>
        <begin position="117"/>
        <end position="234"/>
    </location>
</feature>
<proteinExistence type="inferred from homology"/>
<organism evidence="14 15">
    <name type="scientific">Latimeria chalumnae</name>
    <name type="common">Coelacanth</name>
    <dbReference type="NCBI Taxonomy" id="7897"/>
    <lineage>
        <taxon>Eukaryota</taxon>
        <taxon>Metazoa</taxon>
        <taxon>Chordata</taxon>
        <taxon>Craniata</taxon>
        <taxon>Vertebrata</taxon>
        <taxon>Euteleostomi</taxon>
        <taxon>Coelacanthiformes</taxon>
        <taxon>Coelacanthidae</taxon>
        <taxon>Latimeria</taxon>
    </lineage>
</organism>
<evidence type="ECO:0000256" key="1">
    <source>
        <dbReference type="ARBA" id="ARBA00004653"/>
    </source>
</evidence>
<dbReference type="EMBL" id="AFYH01214817">
    <property type="status" value="NOT_ANNOTATED_CDS"/>
    <property type="molecule type" value="Genomic_DNA"/>
</dbReference>
<dbReference type="EMBL" id="AFYH01214816">
    <property type="status" value="NOT_ANNOTATED_CDS"/>
    <property type="molecule type" value="Genomic_DNA"/>
</dbReference>
<accession>H2ZV83</accession>
<evidence type="ECO:0000256" key="4">
    <source>
        <dbReference type="ARBA" id="ARBA00022692"/>
    </source>
</evidence>
<evidence type="ECO:0000256" key="5">
    <source>
        <dbReference type="ARBA" id="ARBA00022989"/>
    </source>
</evidence>
<dbReference type="FunCoup" id="H2ZV83">
    <property type="interactions" value="717"/>
</dbReference>
<dbReference type="GO" id="GO:0006506">
    <property type="term" value="P:GPI anchor biosynthetic process"/>
    <property type="evidence" value="ECO:0007669"/>
    <property type="project" value="UniProtKB-KW"/>
</dbReference>
<comment type="similarity">
    <text evidence="2">Belongs to the PGAP2 family.</text>
</comment>
<feature type="transmembrane region" description="Helical" evidence="12">
    <location>
        <begin position="175"/>
        <end position="196"/>
    </location>
</feature>
<dbReference type="GO" id="GO:0000139">
    <property type="term" value="C:Golgi membrane"/>
    <property type="evidence" value="ECO:0007669"/>
    <property type="project" value="UniProtKB-SubCell"/>
</dbReference>
<feature type="compositionally biased region" description="Basic residues" evidence="11">
    <location>
        <begin position="275"/>
        <end position="291"/>
    </location>
</feature>
<dbReference type="EMBL" id="AFYH01214820">
    <property type="status" value="NOT_ANNOTATED_CDS"/>
    <property type="molecule type" value="Genomic_DNA"/>
</dbReference>
<dbReference type="STRING" id="7897.ENSLACP00000001304"/>
<dbReference type="InterPro" id="IPR039545">
    <property type="entry name" value="PGAP2"/>
</dbReference>
<dbReference type="Pfam" id="PF10277">
    <property type="entry name" value="Frag1"/>
    <property type="match status" value="1"/>
</dbReference>
<dbReference type="Bgee" id="ENSLACG00000001170">
    <property type="expression patterns" value="Expressed in muscle tissue and 4 other cell types or tissues"/>
</dbReference>
<name>H2ZV83_LATCH</name>
<dbReference type="Ensembl" id="ENSLACT00000001316.1">
    <property type="protein sequence ID" value="ENSLACP00000001304.1"/>
    <property type="gene ID" value="ENSLACG00000001170.1"/>
</dbReference>
<dbReference type="Proteomes" id="UP000008672">
    <property type="component" value="Unassembled WGS sequence"/>
</dbReference>